<sequence>MHSPLFPVHLSQQLPNSCIIHHFFSLLPSIGLLLHSGYNPPTYTTLPYLPVYRSDHVEVVVVVRHVSVIALHFLSSHLLVSFGQMMVQDPEWHLSTTSPLYLTPFDCSPHHPHRTAPLPSPIEANPMVPSSNPTPCCTSVVNSSAPSHPAQSPLILGQRLYNLASPPQTGQQTPQTVVQPPLLWLVPPSRCYLGAALPLFTPGKTKQTPSTIVGLIDADIGIVPSHHLLSAALLPPPLTSTSPHLSMTFSNRTAST</sequence>
<organism evidence="1 2">
    <name type="scientific">Colletotrichum simmondsii</name>
    <dbReference type="NCBI Taxonomy" id="703756"/>
    <lineage>
        <taxon>Eukaryota</taxon>
        <taxon>Fungi</taxon>
        <taxon>Dikarya</taxon>
        <taxon>Ascomycota</taxon>
        <taxon>Pezizomycotina</taxon>
        <taxon>Sordariomycetes</taxon>
        <taxon>Hypocreomycetidae</taxon>
        <taxon>Glomerellales</taxon>
        <taxon>Glomerellaceae</taxon>
        <taxon>Colletotrichum</taxon>
        <taxon>Colletotrichum acutatum species complex</taxon>
    </lineage>
</organism>
<dbReference type="AlphaFoldDB" id="A0A135TJT4"/>
<evidence type="ECO:0000313" key="2">
    <source>
        <dbReference type="Proteomes" id="UP000070328"/>
    </source>
</evidence>
<dbReference type="EMBL" id="JFBX01000132">
    <property type="protein sequence ID" value="KXH48421.1"/>
    <property type="molecule type" value="Genomic_DNA"/>
</dbReference>
<comment type="caution">
    <text evidence="1">The sequence shown here is derived from an EMBL/GenBank/DDBJ whole genome shotgun (WGS) entry which is preliminary data.</text>
</comment>
<reference evidence="1 2" key="1">
    <citation type="submission" date="2014-02" db="EMBL/GenBank/DDBJ databases">
        <title>The genome sequence of Colletotrichum simmondsii CBS122122.</title>
        <authorList>
            <person name="Baroncelli R."/>
            <person name="Thon M.R."/>
        </authorList>
    </citation>
    <scope>NUCLEOTIDE SEQUENCE [LARGE SCALE GENOMIC DNA]</scope>
    <source>
        <strain evidence="1 2">CBS122122</strain>
    </source>
</reference>
<gene>
    <name evidence="1" type="ORF">CSIM01_04800</name>
</gene>
<accession>A0A135TJT4</accession>
<dbReference type="Proteomes" id="UP000070328">
    <property type="component" value="Unassembled WGS sequence"/>
</dbReference>
<protein>
    <submittedName>
        <fullName evidence="1">Uncharacterized protein</fullName>
    </submittedName>
</protein>
<name>A0A135TJT4_9PEZI</name>
<evidence type="ECO:0000313" key="1">
    <source>
        <dbReference type="EMBL" id="KXH48421.1"/>
    </source>
</evidence>
<proteinExistence type="predicted"/>
<keyword evidence="2" id="KW-1185">Reference proteome</keyword>